<protein>
    <submittedName>
        <fullName evidence="8">Farnesyl diphosphate synthase</fullName>
        <ecNumber evidence="8">2.5.1.10</ecNumber>
    </submittedName>
</protein>
<dbReference type="PROSITE" id="PS00723">
    <property type="entry name" value="POLYPRENYL_SYNTHASE_1"/>
    <property type="match status" value="1"/>
</dbReference>
<dbReference type="EC" id="2.5.1.10" evidence="8"/>
<proteinExistence type="inferred from homology"/>
<dbReference type="Proteomes" id="UP000199032">
    <property type="component" value="Unassembled WGS sequence"/>
</dbReference>
<evidence type="ECO:0000256" key="6">
    <source>
        <dbReference type="ARBA" id="ARBA00023229"/>
    </source>
</evidence>
<dbReference type="SFLD" id="SFLDS00005">
    <property type="entry name" value="Isoprenoid_Synthase_Type_I"/>
    <property type="match status" value="1"/>
</dbReference>
<evidence type="ECO:0000256" key="1">
    <source>
        <dbReference type="ARBA" id="ARBA00001946"/>
    </source>
</evidence>
<reference evidence="8 9" key="1">
    <citation type="submission" date="2015-10" db="EMBL/GenBank/DDBJ databases">
        <authorList>
            <person name="Gilbert D.G."/>
        </authorList>
    </citation>
    <scope>NUCLEOTIDE SEQUENCE [LARGE SCALE GENOMIC DNA]</scope>
    <source>
        <strain evidence="8">COMA1</strain>
    </source>
</reference>
<dbReference type="PANTHER" id="PTHR43281">
    <property type="entry name" value="FARNESYL DIPHOSPHATE SYNTHASE"/>
    <property type="match status" value="1"/>
</dbReference>
<dbReference type="EMBL" id="CZQA01000001">
    <property type="protein sequence ID" value="CUS34418.1"/>
    <property type="molecule type" value="Genomic_DNA"/>
</dbReference>
<dbReference type="AlphaFoldDB" id="A0A0S4LH12"/>
<dbReference type="InterPro" id="IPR000092">
    <property type="entry name" value="Polyprenyl_synt"/>
</dbReference>
<keyword evidence="3 7" id="KW-0808">Transferase</keyword>
<evidence type="ECO:0000256" key="2">
    <source>
        <dbReference type="ARBA" id="ARBA00006706"/>
    </source>
</evidence>
<evidence type="ECO:0000256" key="5">
    <source>
        <dbReference type="ARBA" id="ARBA00022842"/>
    </source>
</evidence>
<evidence type="ECO:0000313" key="9">
    <source>
        <dbReference type="Proteomes" id="UP000199032"/>
    </source>
</evidence>
<accession>A0A0S4LH12</accession>
<evidence type="ECO:0000256" key="7">
    <source>
        <dbReference type="RuleBase" id="RU004466"/>
    </source>
</evidence>
<evidence type="ECO:0000313" key="8">
    <source>
        <dbReference type="EMBL" id="CUS34418.1"/>
    </source>
</evidence>
<keyword evidence="5" id="KW-0460">Magnesium</keyword>
<comment type="cofactor">
    <cofactor evidence="1">
        <name>Mg(2+)</name>
        <dbReference type="ChEBI" id="CHEBI:18420"/>
    </cofactor>
</comment>
<keyword evidence="4" id="KW-0479">Metal-binding</keyword>
<dbReference type="GO" id="GO:0016114">
    <property type="term" value="P:terpenoid biosynthetic process"/>
    <property type="evidence" value="ECO:0007669"/>
    <property type="project" value="UniProtKB-ARBA"/>
</dbReference>
<dbReference type="PANTHER" id="PTHR43281:SF1">
    <property type="entry name" value="FARNESYL DIPHOSPHATE SYNTHASE"/>
    <property type="match status" value="1"/>
</dbReference>
<dbReference type="GO" id="GO:0005737">
    <property type="term" value="C:cytoplasm"/>
    <property type="evidence" value="ECO:0007669"/>
    <property type="project" value="UniProtKB-ARBA"/>
</dbReference>
<keyword evidence="9" id="KW-1185">Reference proteome</keyword>
<evidence type="ECO:0000256" key="3">
    <source>
        <dbReference type="ARBA" id="ARBA00022679"/>
    </source>
</evidence>
<dbReference type="CDD" id="cd00685">
    <property type="entry name" value="Trans_IPPS_HT"/>
    <property type="match status" value="1"/>
</dbReference>
<sequence>MNVMNIADYLEQKRIDVDRFLDFIAPPSVTPPTTLHESLRYSLMAGGKRVRPILTIAAAQALDQTPPGLMAVACSLELIHTYSLIHDDLPAMDNDDFRRGKPTNHKVYGEAMAILSGDALLTMAFDLVSRPDLMKGCDPLRQVRIIQELAFGSGNMGMVGGQVFDIQAENKDIDLPMLQNIHKHKTGMLMRAAVRMGAIAAGANDRQLDDMTGYAEDIGLAFQIADDVLNVTGTREELGKNPNTDAERGKKTYPTFYGVDGAKKLADDCVTRAITRLSSFGSSADPLREIARYITARKN</sequence>
<dbReference type="Pfam" id="PF00348">
    <property type="entry name" value="polyprenyl_synt"/>
    <property type="match status" value="1"/>
</dbReference>
<organism evidence="8 9">
    <name type="scientific">Candidatus Nitrospira nitrosa</name>
    <dbReference type="NCBI Taxonomy" id="1742972"/>
    <lineage>
        <taxon>Bacteria</taxon>
        <taxon>Pseudomonadati</taxon>
        <taxon>Nitrospirota</taxon>
        <taxon>Nitrospiria</taxon>
        <taxon>Nitrospirales</taxon>
        <taxon>Nitrospiraceae</taxon>
        <taxon>Nitrospira</taxon>
    </lineage>
</organism>
<dbReference type="SUPFAM" id="SSF48576">
    <property type="entry name" value="Terpenoid synthases"/>
    <property type="match status" value="1"/>
</dbReference>
<gene>
    <name evidence="8" type="ORF">COMA1_11694</name>
</gene>
<name>A0A0S4LH12_9BACT</name>
<dbReference type="GO" id="GO:0004337">
    <property type="term" value="F:(2E,6E)-farnesyl diphosphate synthase activity"/>
    <property type="evidence" value="ECO:0007669"/>
    <property type="project" value="UniProtKB-EC"/>
</dbReference>
<dbReference type="STRING" id="1742972.COMA1_11694"/>
<dbReference type="InterPro" id="IPR008949">
    <property type="entry name" value="Isoprenoid_synthase_dom_sf"/>
</dbReference>
<dbReference type="NCBIfam" id="NF045485">
    <property type="entry name" value="FPPsyn"/>
    <property type="match status" value="1"/>
</dbReference>
<dbReference type="SFLD" id="SFLDG01017">
    <property type="entry name" value="Polyprenyl_Transferase_Like"/>
    <property type="match status" value="1"/>
</dbReference>
<dbReference type="GO" id="GO:0046872">
    <property type="term" value="F:metal ion binding"/>
    <property type="evidence" value="ECO:0007669"/>
    <property type="project" value="UniProtKB-KW"/>
</dbReference>
<dbReference type="Gene3D" id="1.10.600.10">
    <property type="entry name" value="Farnesyl Diphosphate Synthase"/>
    <property type="match status" value="1"/>
</dbReference>
<dbReference type="InterPro" id="IPR053378">
    <property type="entry name" value="Prenyl_diphosphate_synthase"/>
</dbReference>
<dbReference type="PROSITE" id="PS00444">
    <property type="entry name" value="POLYPRENYL_SYNTHASE_2"/>
    <property type="match status" value="1"/>
</dbReference>
<evidence type="ECO:0000256" key="4">
    <source>
        <dbReference type="ARBA" id="ARBA00022723"/>
    </source>
</evidence>
<comment type="similarity">
    <text evidence="2 7">Belongs to the FPP/GGPP synthase family.</text>
</comment>
<dbReference type="FunFam" id="1.10.600.10:FF:000001">
    <property type="entry name" value="Geranylgeranyl diphosphate synthase"/>
    <property type="match status" value="1"/>
</dbReference>
<keyword evidence="6" id="KW-0414">Isoprene biosynthesis</keyword>
<dbReference type="InterPro" id="IPR033749">
    <property type="entry name" value="Polyprenyl_synt_CS"/>
</dbReference>